<keyword evidence="2" id="KW-1185">Reference proteome</keyword>
<accession>A0ABW8TJX4</accession>
<evidence type="ECO:0000313" key="1">
    <source>
        <dbReference type="EMBL" id="MFL0252345.1"/>
    </source>
</evidence>
<organism evidence="1 2">
    <name type="scientific">Clostridium neuense</name>
    <dbReference type="NCBI Taxonomy" id="1728934"/>
    <lineage>
        <taxon>Bacteria</taxon>
        <taxon>Bacillati</taxon>
        <taxon>Bacillota</taxon>
        <taxon>Clostridia</taxon>
        <taxon>Eubacteriales</taxon>
        <taxon>Clostridiaceae</taxon>
        <taxon>Clostridium</taxon>
    </lineage>
</organism>
<proteinExistence type="predicted"/>
<comment type="caution">
    <text evidence="1">The sequence shown here is derived from an EMBL/GenBank/DDBJ whole genome shotgun (WGS) entry which is preliminary data.</text>
</comment>
<dbReference type="EMBL" id="JBJIAA010000016">
    <property type="protein sequence ID" value="MFL0252345.1"/>
    <property type="molecule type" value="Genomic_DNA"/>
</dbReference>
<dbReference type="RefSeq" id="WP_406789003.1">
    <property type="nucleotide sequence ID" value="NZ_JBJIAA010000016.1"/>
</dbReference>
<reference evidence="1 2" key="1">
    <citation type="submission" date="2024-11" db="EMBL/GenBank/DDBJ databases">
        <authorList>
            <person name="Heng Y.C."/>
            <person name="Lim A.C.H."/>
            <person name="Lee J.K.Y."/>
            <person name="Kittelmann S."/>
        </authorList>
    </citation>
    <scope>NUCLEOTIDE SEQUENCE [LARGE SCALE GENOMIC DNA]</scope>
    <source>
        <strain evidence="1 2">WILCCON 0114</strain>
    </source>
</reference>
<protein>
    <submittedName>
        <fullName evidence="1">DUF6483 family protein</fullName>
    </submittedName>
</protein>
<dbReference type="Proteomes" id="UP001623592">
    <property type="component" value="Unassembled WGS sequence"/>
</dbReference>
<evidence type="ECO:0000313" key="2">
    <source>
        <dbReference type="Proteomes" id="UP001623592"/>
    </source>
</evidence>
<dbReference type="InterPro" id="IPR045507">
    <property type="entry name" value="DUF6483"/>
</dbReference>
<dbReference type="Pfam" id="PF20092">
    <property type="entry name" value="DUF6483"/>
    <property type="match status" value="1"/>
</dbReference>
<name>A0ABW8TJX4_9CLOT</name>
<sequence length="215" mass="25048">MIKNDYSKKMAEEFTSLIKKIKELNKNNENPFTEIDVAYKKFLGISSGFANNISIIDLIKLLRTNMVPDGNKLTVAAKLLLEEGKICEKNDDISNAFYKYEKAFSLMYVVFYNNFECILNEYEQIGEEVTSLLTEYELDERTTYKVFNYYNITGNYAKADEYIFELINNFSDKAKYKNEAVNFYNNLLTKSDEELENGSLSREEVKDALKEIENI</sequence>
<gene>
    <name evidence="1" type="ORF">ACJDT4_18185</name>
</gene>